<dbReference type="InterPro" id="IPR052988">
    <property type="entry name" value="Oryzine_lactonohydrolase"/>
</dbReference>
<sequence>MSFVQVDVAQLATNADYFSSLPETNGTEPAIHLLSYHPDFETLLGPNVGAEKLQDLSWQAFHEAGVYNKEDHSLYVTSNYRDGNINITVVSVEDSSVTSKKFDGLELPNGATKYFPPGSGDAIGPWQVYCDQGNMDSPSQLVAVDVDSGETKPLLTNFYGRDFASINDVRQHPETGDLWFTDASYGYLQDFRPEPTIARQVYRFEPETGRVQVVADGFIQPNGLEFSPDLKTLYVSDTGASKENPTGPSTIYAFDVVDSRRLAGRRTFAFVDVGFPDGIHTDTEGNVWTAAGDGVHIFNSEGVLLGKIYVGEQSNNFAFAPRRVFIFSNRRLWYLYGMNAEGREVCRDFGTCQRGV</sequence>
<dbReference type="Proteomes" id="UP000029964">
    <property type="component" value="Unassembled WGS sequence"/>
</dbReference>
<dbReference type="AlphaFoldDB" id="A0A086TEC4"/>
<evidence type="ECO:0000313" key="2">
    <source>
        <dbReference type="EMBL" id="KFH47706.1"/>
    </source>
</evidence>
<keyword evidence="3" id="KW-1185">Reference proteome</keyword>
<dbReference type="STRING" id="857340.A0A086TEC4"/>
<dbReference type="SUPFAM" id="SSF63829">
    <property type="entry name" value="Calcium-dependent phosphotriesterase"/>
    <property type="match status" value="1"/>
</dbReference>
<gene>
    <name evidence="2" type="ORF">ACRE_012890</name>
</gene>
<evidence type="ECO:0000313" key="3">
    <source>
        <dbReference type="Proteomes" id="UP000029964"/>
    </source>
</evidence>
<dbReference type="OrthoDB" id="423498at2759"/>
<comment type="caution">
    <text evidence="2">The sequence shown here is derived from an EMBL/GenBank/DDBJ whole genome shotgun (WGS) entry which is preliminary data.</text>
</comment>
<dbReference type="EMBL" id="JPKY01000007">
    <property type="protein sequence ID" value="KFH47706.1"/>
    <property type="molecule type" value="Genomic_DNA"/>
</dbReference>
<protein>
    <submittedName>
        <fullName evidence="2">Gluconolactonase-like protein</fullName>
    </submittedName>
</protein>
<dbReference type="InterPro" id="IPR011042">
    <property type="entry name" value="6-blade_b-propeller_TolB-like"/>
</dbReference>
<reference evidence="3" key="1">
    <citation type="journal article" date="2014" name="Genome Announc.">
        <title>Genome sequence and annotation of Acremonium chrysogenum, producer of the beta-lactam antibiotic cephalosporin C.</title>
        <authorList>
            <person name="Terfehr D."/>
            <person name="Dahlmann T.A."/>
            <person name="Specht T."/>
            <person name="Zadra I."/>
            <person name="Kuernsteiner H."/>
            <person name="Kueck U."/>
        </authorList>
    </citation>
    <scope>NUCLEOTIDE SEQUENCE [LARGE SCALE GENOMIC DNA]</scope>
    <source>
        <strain evidence="3">ATCC 11550 / CBS 779.69 / DSM 880 / IAM 14645 / JCM 23072 / IMI 49137</strain>
    </source>
</reference>
<feature type="domain" description="SMP-30/Gluconolactonase/LRE-like region" evidence="1">
    <location>
        <begin position="140"/>
        <end position="319"/>
    </location>
</feature>
<dbReference type="PANTHER" id="PTHR47064">
    <property type="entry name" value="PUTATIVE (AFU_ORTHOLOGUE AFUA_1G08990)-RELATED"/>
    <property type="match status" value="1"/>
</dbReference>
<proteinExistence type="predicted"/>
<dbReference type="Gene3D" id="2.120.10.30">
    <property type="entry name" value="TolB, C-terminal domain"/>
    <property type="match status" value="1"/>
</dbReference>
<name>A0A086TEC4_HAPC1</name>
<evidence type="ECO:0000259" key="1">
    <source>
        <dbReference type="Pfam" id="PF08450"/>
    </source>
</evidence>
<dbReference type="PANTHER" id="PTHR47064:SF2">
    <property type="entry name" value="SMP-30_GLUCONOLACTONASE_LRE-LIKE REGION DOMAIN-CONTAINING PROTEIN-RELATED"/>
    <property type="match status" value="1"/>
</dbReference>
<dbReference type="HOGENOM" id="CLU_036110_1_0_1"/>
<dbReference type="InterPro" id="IPR013658">
    <property type="entry name" value="SGL"/>
</dbReference>
<dbReference type="Pfam" id="PF08450">
    <property type="entry name" value="SGL"/>
    <property type="match status" value="1"/>
</dbReference>
<accession>A0A086TEC4</accession>
<organism evidence="2 3">
    <name type="scientific">Hapsidospora chrysogenum (strain ATCC 11550 / CBS 779.69 / DSM 880 / IAM 14645 / JCM 23072 / IMI 49137)</name>
    <name type="common">Acremonium chrysogenum</name>
    <dbReference type="NCBI Taxonomy" id="857340"/>
    <lineage>
        <taxon>Eukaryota</taxon>
        <taxon>Fungi</taxon>
        <taxon>Dikarya</taxon>
        <taxon>Ascomycota</taxon>
        <taxon>Pezizomycotina</taxon>
        <taxon>Sordariomycetes</taxon>
        <taxon>Hypocreomycetidae</taxon>
        <taxon>Hypocreales</taxon>
        <taxon>Bionectriaceae</taxon>
        <taxon>Hapsidospora</taxon>
    </lineage>
</organism>